<dbReference type="InterPro" id="IPR011610">
    <property type="entry name" value="SAM_mthyl_Trfase_ML2640-like"/>
</dbReference>
<organism evidence="7 8">
    <name type="scientific">Saccharopolyspora dendranthemae</name>
    <dbReference type="NCBI Taxonomy" id="1181886"/>
    <lineage>
        <taxon>Bacteria</taxon>
        <taxon>Bacillati</taxon>
        <taxon>Actinomycetota</taxon>
        <taxon>Actinomycetes</taxon>
        <taxon>Pseudonocardiales</taxon>
        <taxon>Pseudonocardiaceae</taxon>
        <taxon>Saccharopolyspora</taxon>
    </lineage>
</organism>
<evidence type="ECO:0000256" key="6">
    <source>
        <dbReference type="RuleBase" id="RU362030"/>
    </source>
</evidence>
<proteinExistence type="inferred from homology"/>
<dbReference type="Gene3D" id="3.40.50.150">
    <property type="entry name" value="Vaccinia Virus protein VP39"/>
    <property type="match status" value="1"/>
</dbReference>
<accession>A0A561V7L5</accession>
<dbReference type="InterPro" id="IPR007213">
    <property type="entry name" value="Ppm1/Ppm2/Tcmp"/>
</dbReference>
<dbReference type="EMBL" id="VIWX01000001">
    <property type="protein sequence ID" value="TWG07602.1"/>
    <property type="molecule type" value="Genomic_DNA"/>
</dbReference>
<name>A0A561V7L5_9PSEU</name>
<dbReference type="AlphaFoldDB" id="A0A561V7L5"/>
<evidence type="ECO:0000256" key="3">
    <source>
        <dbReference type="ARBA" id="ARBA00022603"/>
    </source>
</evidence>
<dbReference type="InterPro" id="IPR029063">
    <property type="entry name" value="SAM-dependent_MTases_sf"/>
</dbReference>
<comment type="similarity">
    <text evidence="2 6">Belongs to the UPF0677 family.</text>
</comment>
<dbReference type="PANTHER" id="PTHR43619">
    <property type="entry name" value="S-ADENOSYL-L-METHIONINE-DEPENDENT METHYLTRANSFERASE YKTD-RELATED"/>
    <property type="match status" value="1"/>
</dbReference>
<keyword evidence="4 7" id="KW-0808">Transferase</keyword>
<dbReference type="Pfam" id="PF04072">
    <property type="entry name" value="LCM"/>
    <property type="match status" value="1"/>
</dbReference>
<evidence type="ECO:0000256" key="5">
    <source>
        <dbReference type="ARBA" id="ARBA00022691"/>
    </source>
</evidence>
<dbReference type="OrthoDB" id="9806164at2"/>
<keyword evidence="8" id="KW-1185">Reference proteome</keyword>
<keyword evidence="5 6" id="KW-0949">S-adenosyl-L-methionine</keyword>
<comment type="function">
    <text evidence="1 6">Exhibits S-adenosyl-L-methionine-dependent methyltransferase activity.</text>
</comment>
<dbReference type="SUPFAM" id="SSF53335">
    <property type="entry name" value="S-adenosyl-L-methionine-dependent methyltransferases"/>
    <property type="match status" value="1"/>
</dbReference>
<dbReference type="RefSeq" id="WP_145735786.1">
    <property type="nucleotide sequence ID" value="NZ_VIWX01000001.1"/>
</dbReference>
<dbReference type="GO" id="GO:0008168">
    <property type="term" value="F:methyltransferase activity"/>
    <property type="evidence" value="ECO:0007669"/>
    <property type="project" value="UniProtKB-UniRule"/>
</dbReference>
<evidence type="ECO:0000313" key="7">
    <source>
        <dbReference type="EMBL" id="TWG07602.1"/>
    </source>
</evidence>
<dbReference type="GO" id="GO:0032259">
    <property type="term" value="P:methylation"/>
    <property type="evidence" value="ECO:0007669"/>
    <property type="project" value="UniProtKB-KW"/>
</dbReference>
<evidence type="ECO:0000256" key="1">
    <source>
        <dbReference type="ARBA" id="ARBA00003907"/>
    </source>
</evidence>
<evidence type="ECO:0000256" key="4">
    <source>
        <dbReference type="ARBA" id="ARBA00022679"/>
    </source>
</evidence>
<reference evidence="7 8" key="1">
    <citation type="submission" date="2019-06" db="EMBL/GenBank/DDBJ databases">
        <title>Sequencing the genomes of 1000 actinobacteria strains.</title>
        <authorList>
            <person name="Klenk H.-P."/>
        </authorList>
    </citation>
    <scope>NUCLEOTIDE SEQUENCE [LARGE SCALE GENOMIC DNA]</scope>
    <source>
        <strain evidence="7 8">DSM 46699</strain>
    </source>
</reference>
<gene>
    <name evidence="7" type="ORF">FHU35_11219</name>
</gene>
<comment type="caution">
    <text evidence="7">The sequence shown here is derived from an EMBL/GenBank/DDBJ whole genome shotgun (WGS) entry which is preliminary data.</text>
</comment>
<evidence type="ECO:0000256" key="2">
    <source>
        <dbReference type="ARBA" id="ARBA00008138"/>
    </source>
</evidence>
<protein>
    <recommendedName>
        <fullName evidence="6">S-adenosyl-L-methionine-dependent methyltransferase</fullName>
        <ecNumber evidence="6">2.1.1.-</ecNumber>
    </recommendedName>
</protein>
<dbReference type="NCBIfam" id="TIGR00027">
    <property type="entry name" value="mthyl_TIGR00027"/>
    <property type="match status" value="1"/>
</dbReference>
<evidence type="ECO:0000313" key="8">
    <source>
        <dbReference type="Proteomes" id="UP000316184"/>
    </source>
</evidence>
<keyword evidence="3 6" id="KW-0489">Methyltransferase</keyword>
<dbReference type="EC" id="2.1.1.-" evidence="6"/>
<dbReference type="Proteomes" id="UP000316184">
    <property type="component" value="Unassembled WGS sequence"/>
</dbReference>
<sequence>MTGAPEGVGATALLTAYARAQEPERDSRLFTDPWAQLFVTTAVGDDEGILPRIGMARPTDPCELWETFRDYFVGRTPFYDKGILEQVQTGTRQIVILAAGMDSRAFRLDLPSDTVLYEVDTAPVLDFKNAALDGQHAEAICQRIPVAADLREPWIELLTNAGLDTDEPIVWVAEGLLMYLTPEQSHRLLGTITENSVPGSLVLTEYPARQVDEQTLLARTNDEADRGSARAIASIVQEGPGVEPAGWLHSFGWDSEVKTIGVQLAELGRPVPPLLEVTEDHVAIWLLSGSRS</sequence>
<dbReference type="PANTHER" id="PTHR43619:SF2">
    <property type="entry name" value="S-ADENOSYL-L-METHIONINE-DEPENDENT METHYLTRANSFERASES SUPERFAMILY PROTEIN"/>
    <property type="match status" value="1"/>
</dbReference>